<sequence>MPSSEAFTTAVAKSAYRLMAYKDEYEVARLYSSADFRASLSSRFSSTRKLSLWLAPPVLSRIDPQTGHPKKRRFGPWIFPVLGVLARLRGLRGTPADVFGYSGERRAERRLIAEYFADIEQLCARFATVDRMRAVEYASLPEQIRGFGPVKAEAMEAHATQRAILLHQMSTATSGVGSTVNASRETV</sequence>
<dbReference type="InterPro" id="IPR046667">
    <property type="entry name" value="DUF6537"/>
</dbReference>
<reference evidence="2 3" key="1">
    <citation type="submission" date="2019-03" db="EMBL/GenBank/DDBJ databases">
        <title>Paraburkholderia sp. 7MH5, isolated from subtropical forest soil.</title>
        <authorList>
            <person name="Gao Z.-H."/>
            <person name="Qiu L.-H."/>
        </authorList>
    </citation>
    <scope>NUCLEOTIDE SEQUENCE [LARGE SCALE GENOMIC DNA]</scope>
    <source>
        <strain evidence="2 3">7MH5</strain>
        <plasmid evidence="2 3">unnamed1</plasmid>
    </source>
</reference>
<keyword evidence="2" id="KW-0614">Plasmid</keyword>
<dbReference type="Proteomes" id="UP000295727">
    <property type="component" value="Plasmid unnamed1"/>
</dbReference>
<dbReference type="AlphaFoldDB" id="A0A4P7DA64"/>
<dbReference type="OrthoDB" id="9803617at2"/>
<evidence type="ECO:0000313" key="3">
    <source>
        <dbReference type="Proteomes" id="UP000295727"/>
    </source>
</evidence>
<geneLocation type="plasmid" evidence="2 3">
    <name>unnamed1</name>
</geneLocation>
<protein>
    <recommendedName>
        <fullName evidence="1">DUF6537 domain-containing protein</fullName>
    </recommendedName>
</protein>
<name>A0A4P7DA64_9BURK</name>
<evidence type="ECO:0000259" key="1">
    <source>
        <dbReference type="Pfam" id="PF20169"/>
    </source>
</evidence>
<feature type="domain" description="DUF6537" evidence="1">
    <location>
        <begin position="5"/>
        <end position="161"/>
    </location>
</feature>
<accession>A0A4P7DA64</accession>
<evidence type="ECO:0000313" key="2">
    <source>
        <dbReference type="EMBL" id="QBR04140.1"/>
    </source>
</evidence>
<dbReference type="KEGG" id="ppai:E1956_44145"/>
<dbReference type="EMBL" id="CP038152">
    <property type="protein sequence ID" value="QBR04140.1"/>
    <property type="molecule type" value="Genomic_DNA"/>
</dbReference>
<organism evidence="2 3">
    <name type="scientific">Paraburkholderia pallida</name>
    <dbReference type="NCBI Taxonomy" id="2547399"/>
    <lineage>
        <taxon>Bacteria</taxon>
        <taxon>Pseudomonadati</taxon>
        <taxon>Pseudomonadota</taxon>
        <taxon>Betaproteobacteria</taxon>
        <taxon>Burkholderiales</taxon>
        <taxon>Burkholderiaceae</taxon>
        <taxon>Paraburkholderia</taxon>
    </lineage>
</organism>
<gene>
    <name evidence="2" type="ORF">E1956_44145</name>
</gene>
<dbReference type="Pfam" id="PF20169">
    <property type="entry name" value="DUF6537"/>
    <property type="match status" value="1"/>
</dbReference>
<proteinExistence type="predicted"/>
<keyword evidence="3" id="KW-1185">Reference proteome</keyword>